<evidence type="ECO:0000313" key="2">
    <source>
        <dbReference type="EMBL" id="CEK82156.1"/>
    </source>
</evidence>
<proteinExistence type="predicted"/>
<evidence type="ECO:0000313" key="1">
    <source>
        <dbReference type="EMBL" id="CEK82155.1"/>
    </source>
</evidence>
<feature type="non-terminal residue" evidence="2">
    <location>
        <position position="1"/>
    </location>
</feature>
<dbReference type="EMBL" id="HACG01035291">
    <property type="protein sequence ID" value="CEK82156.1"/>
    <property type="molecule type" value="Transcribed_RNA"/>
</dbReference>
<organism evidence="2">
    <name type="scientific">Arion vulgaris</name>
    <dbReference type="NCBI Taxonomy" id="1028688"/>
    <lineage>
        <taxon>Eukaryota</taxon>
        <taxon>Metazoa</taxon>
        <taxon>Spiralia</taxon>
        <taxon>Lophotrochozoa</taxon>
        <taxon>Mollusca</taxon>
        <taxon>Gastropoda</taxon>
        <taxon>Heterobranchia</taxon>
        <taxon>Euthyneura</taxon>
        <taxon>Panpulmonata</taxon>
        <taxon>Eupulmonata</taxon>
        <taxon>Stylommatophora</taxon>
        <taxon>Helicina</taxon>
        <taxon>Arionoidea</taxon>
        <taxon>Arionidae</taxon>
        <taxon>Arion</taxon>
    </lineage>
</organism>
<gene>
    <name evidence="2" type="primary">ORF129905</name>
    <name evidence="1" type="synonym">ORF129900</name>
</gene>
<dbReference type="EMBL" id="HACG01035290">
    <property type="protein sequence ID" value="CEK82155.1"/>
    <property type="molecule type" value="Transcribed_RNA"/>
</dbReference>
<sequence length="51" mass="5602">SLAGPCTIGAAIATIYLTYEQTFPQIFEAIKQSKGESLISFVMVLHKARTR</sequence>
<protein>
    <submittedName>
        <fullName evidence="2">Uncharacterized protein</fullName>
    </submittedName>
</protein>
<reference evidence="2" key="1">
    <citation type="submission" date="2014-12" db="EMBL/GenBank/DDBJ databases">
        <title>Insight into the proteome of Arion vulgaris.</title>
        <authorList>
            <person name="Aradska J."/>
            <person name="Bulat T."/>
            <person name="Smidak R."/>
            <person name="Sarate P."/>
            <person name="Gangsoo J."/>
            <person name="Sialana F."/>
            <person name="Bilban M."/>
            <person name="Lubec G."/>
        </authorList>
    </citation>
    <scope>NUCLEOTIDE SEQUENCE</scope>
    <source>
        <tissue evidence="2">Skin</tissue>
    </source>
</reference>
<accession>A0A0B7AQ90</accession>
<name>A0A0B7AQ90_9EUPU</name>
<dbReference type="AlphaFoldDB" id="A0A0B7AQ90"/>